<dbReference type="Pfam" id="PF01041">
    <property type="entry name" value="DegT_DnrJ_EryC1"/>
    <property type="match status" value="1"/>
</dbReference>
<feature type="modified residue" description="N6-(pyridoxal phosphate)lysine" evidence="2">
    <location>
        <position position="183"/>
    </location>
</feature>
<reference evidence="4 5" key="1">
    <citation type="submission" date="2016-10" db="EMBL/GenBank/DDBJ databases">
        <authorList>
            <person name="de Groot N.N."/>
        </authorList>
    </citation>
    <scope>NUCLEOTIDE SEQUENCE [LARGE SCALE GENOMIC DNA]</scope>
    <source>
        <strain evidence="4 5">ATCC 51327</strain>
    </source>
</reference>
<evidence type="ECO:0000256" key="2">
    <source>
        <dbReference type="PIRSR" id="PIRSR000390-2"/>
    </source>
</evidence>
<dbReference type="PANTHER" id="PTHR30244">
    <property type="entry name" value="TRANSAMINASE"/>
    <property type="match status" value="1"/>
</dbReference>
<comment type="similarity">
    <text evidence="3">Belongs to the DegT/DnrJ/EryC1 family.</text>
</comment>
<dbReference type="STRING" id="29563.SAMN02983006_00969"/>
<keyword evidence="2 3" id="KW-0663">Pyridoxal phosphate</keyword>
<protein>
    <submittedName>
        <fullName evidence="4">dTDP-4-amino-4,6-dideoxygalactose transaminase</fullName>
    </submittedName>
</protein>
<dbReference type="NCBIfam" id="NF008687">
    <property type="entry name" value="PRK11706.1"/>
    <property type="match status" value="1"/>
</dbReference>
<dbReference type="InterPro" id="IPR015422">
    <property type="entry name" value="PyrdxlP-dep_Trfase_small"/>
</dbReference>
<dbReference type="InterPro" id="IPR015421">
    <property type="entry name" value="PyrdxlP-dep_Trfase_major"/>
</dbReference>
<sequence length="387" mass="43151">MEKIAFNRPYLRGKEKEYLLNAFEQASLQGDGYYTKKVSNFLQKNFAFSHVLMTTSGSHALELAVQTAGLGPGDEVIMPSFTFTSTANAVLNQGATPVFAELKSDTLNLDPTDLLAKITKRTKAVIPVHYGGIVCEMKKINAIAHEHNLIVIEDAAHALNSSYYGKAAGSLGDFGCFSFHASKNFCCGEGGALVINSQQPELWEKAEIIREKGTNRSQFLRGEIDKYSWISPGSSYLPADILMALLLGQLENKTRITYLREKIHKFYFTNLQEFLTGDLLQGMSFIPKGRSSNYHIFFLRVKNKRLRDYILQQLKEAGISATFHFQPLHASKMGSKLGYKAADLPLSNEAAQTLIRLPIYPDLTKSAQTYIISKLRDIFLNLQRAGA</sequence>
<dbReference type="PANTHER" id="PTHR30244:SF34">
    <property type="entry name" value="DTDP-4-AMINO-4,6-DIDEOXYGALACTOSE TRANSAMINASE"/>
    <property type="match status" value="1"/>
</dbReference>
<dbReference type="GO" id="GO:0030170">
    <property type="term" value="F:pyridoxal phosphate binding"/>
    <property type="evidence" value="ECO:0007669"/>
    <property type="project" value="TreeGrafter"/>
</dbReference>
<dbReference type="AlphaFoldDB" id="A0A1I4H4G3"/>
<dbReference type="SUPFAM" id="SSF53383">
    <property type="entry name" value="PLP-dependent transferases"/>
    <property type="match status" value="1"/>
</dbReference>
<dbReference type="GO" id="GO:0000271">
    <property type="term" value="P:polysaccharide biosynthetic process"/>
    <property type="evidence" value="ECO:0007669"/>
    <property type="project" value="TreeGrafter"/>
</dbReference>
<evidence type="ECO:0000313" key="5">
    <source>
        <dbReference type="Proteomes" id="UP000199006"/>
    </source>
</evidence>
<evidence type="ECO:0000313" key="4">
    <source>
        <dbReference type="EMBL" id="SFL36660.1"/>
    </source>
</evidence>
<accession>A0A1I4H4G3</accession>
<dbReference type="EMBL" id="FOTI01000009">
    <property type="protein sequence ID" value="SFL36660.1"/>
    <property type="molecule type" value="Genomic_DNA"/>
</dbReference>
<keyword evidence="5" id="KW-1185">Reference proteome</keyword>
<feature type="active site" description="Proton acceptor" evidence="1">
    <location>
        <position position="183"/>
    </location>
</feature>
<gene>
    <name evidence="4" type="ORF">SAMN02983006_00969</name>
</gene>
<dbReference type="Gene3D" id="3.90.1150.10">
    <property type="entry name" value="Aspartate Aminotransferase, domain 1"/>
    <property type="match status" value="1"/>
</dbReference>
<dbReference type="Gene3D" id="3.40.640.10">
    <property type="entry name" value="Type I PLP-dependent aspartate aminotransferase-like (Major domain)"/>
    <property type="match status" value="1"/>
</dbReference>
<evidence type="ECO:0000256" key="1">
    <source>
        <dbReference type="PIRSR" id="PIRSR000390-1"/>
    </source>
</evidence>
<dbReference type="InterPro" id="IPR015424">
    <property type="entry name" value="PyrdxlP-dep_Trfase"/>
</dbReference>
<dbReference type="CDD" id="cd00616">
    <property type="entry name" value="AHBA_syn"/>
    <property type="match status" value="1"/>
</dbReference>
<dbReference type="GO" id="GO:0019180">
    <property type="term" value="F:dTDP-4-amino-4,6-dideoxygalactose transaminase activity"/>
    <property type="evidence" value="ECO:0007669"/>
    <property type="project" value="TreeGrafter"/>
</dbReference>
<name>A0A1I4H4G3_9FIRM</name>
<dbReference type="InterPro" id="IPR000653">
    <property type="entry name" value="DegT/StrS_aminotransferase"/>
</dbReference>
<dbReference type="PIRSF" id="PIRSF000390">
    <property type="entry name" value="PLP_StrS"/>
    <property type="match status" value="1"/>
</dbReference>
<organism evidence="4 5">
    <name type="scientific">Halanaerobium salsuginis</name>
    <dbReference type="NCBI Taxonomy" id="29563"/>
    <lineage>
        <taxon>Bacteria</taxon>
        <taxon>Bacillati</taxon>
        <taxon>Bacillota</taxon>
        <taxon>Clostridia</taxon>
        <taxon>Halanaerobiales</taxon>
        <taxon>Halanaerobiaceae</taxon>
        <taxon>Halanaerobium</taxon>
    </lineage>
</organism>
<proteinExistence type="inferred from homology"/>
<evidence type="ECO:0000256" key="3">
    <source>
        <dbReference type="RuleBase" id="RU004508"/>
    </source>
</evidence>
<dbReference type="Proteomes" id="UP000199006">
    <property type="component" value="Unassembled WGS sequence"/>
</dbReference>